<proteinExistence type="predicted"/>
<evidence type="ECO:0000256" key="1">
    <source>
        <dbReference type="SAM" id="MobiDB-lite"/>
    </source>
</evidence>
<evidence type="ECO:0000313" key="4">
    <source>
        <dbReference type="Proteomes" id="UP000247810"/>
    </source>
</evidence>
<accession>A0A319CY26</accession>
<feature type="region of interest" description="Disordered" evidence="1">
    <location>
        <begin position="1"/>
        <end position="72"/>
    </location>
</feature>
<protein>
    <submittedName>
        <fullName evidence="3">Uncharacterized protein</fullName>
    </submittedName>
</protein>
<gene>
    <name evidence="3" type="ORF">BO71DRAFT_434752</name>
</gene>
<name>A0A319CY26_9EURO</name>
<feature type="transmembrane region" description="Helical" evidence="2">
    <location>
        <begin position="79"/>
        <end position="98"/>
    </location>
</feature>
<evidence type="ECO:0000256" key="2">
    <source>
        <dbReference type="SAM" id="Phobius"/>
    </source>
</evidence>
<dbReference type="Proteomes" id="UP000247810">
    <property type="component" value="Unassembled WGS sequence"/>
</dbReference>
<keyword evidence="4" id="KW-1185">Reference proteome</keyword>
<dbReference type="EMBL" id="KZ826027">
    <property type="protein sequence ID" value="PYH89481.1"/>
    <property type="molecule type" value="Genomic_DNA"/>
</dbReference>
<organism evidence="3 4">
    <name type="scientific">Aspergillus ellipticus CBS 707.79</name>
    <dbReference type="NCBI Taxonomy" id="1448320"/>
    <lineage>
        <taxon>Eukaryota</taxon>
        <taxon>Fungi</taxon>
        <taxon>Dikarya</taxon>
        <taxon>Ascomycota</taxon>
        <taxon>Pezizomycotina</taxon>
        <taxon>Eurotiomycetes</taxon>
        <taxon>Eurotiomycetidae</taxon>
        <taxon>Eurotiales</taxon>
        <taxon>Aspergillaceae</taxon>
        <taxon>Aspergillus</taxon>
        <taxon>Aspergillus subgen. Circumdati</taxon>
    </lineage>
</organism>
<feature type="compositionally biased region" description="Basic and acidic residues" evidence="1">
    <location>
        <begin position="48"/>
        <end position="60"/>
    </location>
</feature>
<sequence length="144" mass="16547">MATEPRNQPPRFTQINPKVRPRVKQKVSLVRRREETPERFVNNGETSRMPDRTPTEEPNGRRPPVPVGPRLAVDPPSRVSLAVFLPGITLVGPSLVLVRRRLQCVARVDRRPFESFWAGKISQNRRTRRKGEQVASARRLLQSR</sequence>
<evidence type="ECO:0000313" key="3">
    <source>
        <dbReference type="EMBL" id="PYH89481.1"/>
    </source>
</evidence>
<keyword evidence="2" id="KW-1133">Transmembrane helix</keyword>
<reference evidence="3 4" key="1">
    <citation type="submission" date="2018-02" db="EMBL/GenBank/DDBJ databases">
        <title>The genomes of Aspergillus section Nigri reveals drivers in fungal speciation.</title>
        <authorList>
            <consortium name="DOE Joint Genome Institute"/>
            <person name="Vesth T.C."/>
            <person name="Nybo J."/>
            <person name="Theobald S."/>
            <person name="Brandl J."/>
            <person name="Frisvad J.C."/>
            <person name="Nielsen K.F."/>
            <person name="Lyhne E.K."/>
            <person name="Kogle M.E."/>
            <person name="Kuo A."/>
            <person name="Riley R."/>
            <person name="Clum A."/>
            <person name="Nolan M."/>
            <person name="Lipzen A."/>
            <person name="Salamov A."/>
            <person name="Henrissat B."/>
            <person name="Wiebenga A."/>
            <person name="De vries R.P."/>
            <person name="Grigoriev I.V."/>
            <person name="Mortensen U.H."/>
            <person name="Andersen M.R."/>
            <person name="Baker S.E."/>
        </authorList>
    </citation>
    <scope>NUCLEOTIDE SEQUENCE [LARGE SCALE GENOMIC DNA]</scope>
    <source>
        <strain evidence="3 4">CBS 707.79</strain>
    </source>
</reference>
<feature type="region of interest" description="Disordered" evidence="1">
    <location>
        <begin position="124"/>
        <end position="144"/>
    </location>
</feature>
<dbReference type="AlphaFoldDB" id="A0A319CY26"/>
<dbReference type="VEuPathDB" id="FungiDB:BO71DRAFT_434752"/>
<keyword evidence="2" id="KW-0812">Transmembrane</keyword>
<keyword evidence="2" id="KW-0472">Membrane</keyword>